<dbReference type="Gene3D" id="3.40.50.300">
    <property type="entry name" value="P-loop containing nucleotide triphosphate hydrolases"/>
    <property type="match status" value="1"/>
</dbReference>
<feature type="domain" description="ABC transporter" evidence="4">
    <location>
        <begin position="42"/>
        <end position="263"/>
    </location>
</feature>
<evidence type="ECO:0000313" key="5">
    <source>
        <dbReference type="EMBL" id="GLK47503.1"/>
    </source>
</evidence>
<dbReference type="SUPFAM" id="SSF52540">
    <property type="entry name" value="P-loop containing nucleoside triphosphate hydrolases"/>
    <property type="match status" value="1"/>
</dbReference>
<protein>
    <submittedName>
        <fullName evidence="5">Cell division ATP-binding protein FtsE</fullName>
    </submittedName>
</protein>
<dbReference type="Pfam" id="PF00005">
    <property type="entry name" value="ABC_tran"/>
    <property type="match status" value="1"/>
</dbReference>
<keyword evidence="2" id="KW-0547">Nucleotide-binding</keyword>
<dbReference type="InterPro" id="IPR017911">
    <property type="entry name" value="MacB-like_ATP-bd"/>
</dbReference>
<evidence type="ECO:0000256" key="1">
    <source>
        <dbReference type="ARBA" id="ARBA00022448"/>
    </source>
</evidence>
<keyword evidence="6" id="KW-1185">Reference proteome</keyword>
<sequence length="263" mass="28261">MADCEAVAPSCKARFRTLSLKQNSMPSSPTSAADAAPVTETVRLSGVGFGYADAPDVLRDVNLILTRGSFHFLTGPSGAGKSSLLRLLTLADRPTTGTVRLFGADVSDIDRRDIPAFRRRMGVVFQDFRLLDHLSAFDNVALPLRLAGGREADYAADVEEMLKWVGLGRRMDARPPALSGGEKQRLAIARAVITRPGLIVADEPTGSVDAVMADKLLRLFQSLNRLGATVLIASHDQALAERSGAQVLRLEQGRLSKARRVAA</sequence>
<keyword evidence="3 5" id="KW-0067">ATP-binding</keyword>
<dbReference type="PANTHER" id="PTHR24220">
    <property type="entry name" value="IMPORT ATP-BINDING PROTEIN"/>
    <property type="match status" value="1"/>
</dbReference>
<dbReference type="InterPro" id="IPR003593">
    <property type="entry name" value="AAA+_ATPase"/>
</dbReference>
<evidence type="ECO:0000313" key="6">
    <source>
        <dbReference type="Proteomes" id="UP001143509"/>
    </source>
</evidence>
<dbReference type="PANTHER" id="PTHR24220:SF470">
    <property type="entry name" value="CELL DIVISION ATP-BINDING PROTEIN FTSE"/>
    <property type="match status" value="1"/>
</dbReference>
<dbReference type="CDD" id="cd03255">
    <property type="entry name" value="ABC_MJ0796_LolCDE_FtsE"/>
    <property type="match status" value="1"/>
</dbReference>
<reference evidence="5" key="1">
    <citation type="journal article" date="2014" name="Int. J. Syst. Evol. Microbiol.">
        <title>Complete genome of a new Firmicutes species belonging to the dominant human colonic microbiota ('Ruminococcus bicirculans') reveals two chromosomes and a selective capacity to utilize plant glucans.</title>
        <authorList>
            <consortium name="NISC Comparative Sequencing Program"/>
            <person name="Wegmann U."/>
            <person name="Louis P."/>
            <person name="Goesmann A."/>
            <person name="Henrissat B."/>
            <person name="Duncan S.H."/>
            <person name="Flint H.J."/>
        </authorList>
    </citation>
    <scope>NUCLEOTIDE SEQUENCE</scope>
    <source>
        <strain evidence="5">VKM B-1499</strain>
    </source>
</reference>
<evidence type="ECO:0000259" key="4">
    <source>
        <dbReference type="PROSITE" id="PS50893"/>
    </source>
</evidence>
<dbReference type="InterPro" id="IPR017871">
    <property type="entry name" value="ABC_transporter-like_CS"/>
</dbReference>
<dbReference type="GO" id="GO:0051301">
    <property type="term" value="P:cell division"/>
    <property type="evidence" value="ECO:0007669"/>
    <property type="project" value="UniProtKB-KW"/>
</dbReference>
<name>A0ABQ5T828_9CAUL</name>
<dbReference type="PROSITE" id="PS50893">
    <property type="entry name" value="ABC_TRANSPORTER_2"/>
    <property type="match status" value="1"/>
</dbReference>
<organism evidence="5 6">
    <name type="scientific">Brevundimonas intermedia</name>
    <dbReference type="NCBI Taxonomy" id="74315"/>
    <lineage>
        <taxon>Bacteria</taxon>
        <taxon>Pseudomonadati</taxon>
        <taxon>Pseudomonadota</taxon>
        <taxon>Alphaproteobacteria</taxon>
        <taxon>Caulobacterales</taxon>
        <taxon>Caulobacteraceae</taxon>
        <taxon>Brevundimonas</taxon>
    </lineage>
</organism>
<dbReference type="InterPro" id="IPR015854">
    <property type="entry name" value="ABC_transpr_LolD-like"/>
</dbReference>
<comment type="caution">
    <text evidence="5">The sequence shown here is derived from an EMBL/GenBank/DDBJ whole genome shotgun (WGS) entry which is preliminary data.</text>
</comment>
<dbReference type="EMBL" id="BSFD01000001">
    <property type="protein sequence ID" value="GLK47503.1"/>
    <property type="molecule type" value="Genomic_DNA"/>
</dbReference>
<keyword evidence="5" id="KW-0132">Cell division</keyword>
<dbReference type="SMART" id="SM00382">
    <property type="entry name" value="AAA"/>
    <property type="match status" value="1"/>
</dbReference>
<dbReference type="PROSITE" id="PS00211">
    <property type="entry name" value="ABC_TRANSPORTER_1"/>
    <property type="match status" value="1"/>
</dbReference>
<dbReference type="Proteomes" id="UP001143509">
    <property type="component" value="Unassembled WGS sequence"/>
</dbReference>
<reference evidence="5" key="2">
    <citation type="submission" date="2023-01" db="EMBL/GenBank/DDBJ databases">
        <authorList>
            <person name="Sun Q."/>
            <person name="Evtushenko L."/>
        </authorList>
    </citation>
    <scope>NUCLEOTIDE SEQUENCE</scope>
    <source>
        <strain evidence="5">VKM B-1499</strain>
    </source>
</reference>
<dbReference type="InterPro" id="IPR003439">
    <property type="entry name" value="ABC_transporter-like_ATP-bd"/>
</dbReference>
<evidence type="ECO:0000256" key="3">
    <source>
        <dbReference type="ARBA" id="ARBA00022840"/>
    </source>
</evidence>
<dbReference type="InterPro" id="IPR027417">
    <property type="entry name" value="P-loop_NTPase"/>
</dbReference>
<keyword evidence="1" id="KW-0813">Transport</keyword>
<evidence type="ECO:0000256" key="2">
    <source>
        <dbReference type="ARBA" id="ARBA00022741"/>
    </source>
</evidence>
<accession>A0ABQ5T828</accession>
<gene>
    <name evidence="5" type="primary">ftsE</name>
    <name evidence="5" type="ORF">GCM10017620_04760</name>
</gene>
<proteinExistence type="predicted"/>
<keyword evidence="5" id="KW-0131">Cell cycle</keyword>
<dbReference type="GO" id="GO:0005524">
    <property type="term" value="F:ATP binding"/>
    <property type="evidence" value="ECO:0007669"/>
    <property type="project" value="UniProtKB-KW"/>
</dbReference>